<dbReference type="PANTHER" id="PTHR35767:SF1">
    <property type="entry name" value="HAPLESS PROTEIN"/>
    <property type="match status" value="1"/>
</dbReference>
<dbReference type="AlphaFoldDB" id="A0AAV5J502"/>
<accession>A0AAV5J502</accession>
<feature type="compositionally biased region" description="Polar residues" evidence="1">
    <location>
        <begin position="166"/>
        <end position="180"/>
    </location>
</feature>
<organism evidence="2 3">
    <name type="scientific">Rubroshorea leprosula</name>
    <dbReference type="NCBI Taxonomy" id="152421"/>
    <lineage>
        <taxon>Eukaryota</taxon>
        <taxon>Viridiplantae</taxon>
        <taxon>Streptophyta</taxon>
        <taxon>Embryophyta</taxon>
        <taxon>Tracheophyta</taxon>
        <taxon>Spermatophyta</taxon>
        <taxon>Magnoliopsida</taxon>
        <taxon>eudicotyledons</taxon>
        <taxon>Gunneridae</taxon>
        <taxon>Pentapetalae</taxon>
        <taxon>rosids</taxon>
        <taxon>malvids</taxon>
        <taxon>Malvales</taxon>
        <taxon>Dipterocarpaceae</taxon>
        <taxon>Rubroshorea</taxon>
    </lineage>
</organism>
<feature type="region of interest" description="Disordered" evidence="1">
    <location>
        <begin position="44"/>
        <end position="67"/>
    </location>
</feature>
<evidence type="ECO:0000256" key="1">
    <source>
        <dbReference type="SAM" id="MobiDB-lite"/>
    </source>
</evidence>
<dbReference type="EMBL" id="BPVZ01000029">
    <property type="protein sequence ID" value="GKV08517.1"/>
    <property type="molecule type" value="Genomic_DNA"/>
</dbReference>
<feature type="region of interest" description="Disordered" evidence="1">
    <location>
        <begin position="137"/>
        <end position="202"/>
    </location>
</feature>
<dbReference type="Proteomes" id="UP001054252">
    <property type="component" value="Unassembled WGS sequence"/>
</dbReference>
<sequence length="475" mass="50313">MSVLVTSFPQIPTTTRQTSAKRNKNQLGEDVRYTDETIALKSSEPASCYSDHDEGVNSDSSVSADDDDILDNFDGLESVEETVTKYNGALCGEEALPGAIGSGFIHRRDMFSTDEVGHDMIGNANVGAELMNSEAAQGDSFPEVDPIPIPGPPGSFLPSPRAMNSDDFQGNSSLTTSPAQSSQDLLDLVDGDSSDSPISAASTISNPIATKSDLRYSESLTSAGAAPVEEKIVSGFSSTNTKSYMENAFMNDDQPCCCQRKEISSQGIALNFQQSTLLKRPTMASVTMPAMEMKMGTSPNIRPNNLDVRPGAFSLSSSSSSVPQKVVLLAMKPLASPTPSKGCMDAGVKYSGQVDCESASPSCSTPVLRLMGKNLMLKNSLRGSRVMLPGVSIAIAIATNDGRSRSIRIHALVLKPCSRSLRSLHSLTNHKEGQIPASVQSRPGKPIQVQICGVALLQNVLVSCMCGCIALNRSS</sequence>
<comment type="caution">
    <text evidence="2">The sequence shown here is derived from an EMBL/GenBank/DDBJ whole genome shotgun (WGS) entry which is preliminary data.</text>
</comment>
<evidence type="ECO:0000313" key="2">
    <source>
        <dbReference type="EMBL" id="GKV08517.1"/>
    </source>
</evidence>
<gene>
    <name evidence="2" type="ORF">SLEP1_g20134</name>
</gene>
<reference evidence="2 3" key="1">
    <citation type="journal article" date="2021" name="Commun. Biol.">
        <title>The genome of Shorea leprosula (Dipterocarpaceae) highlights the ecological relevance of drought in aseasonal tropical rainforests.</title>
        <authorList>
            <person name="Ng K.K.S."/>
            <person name="Kobayashi M.J."/>
            <person name="Fawcett J.A."/>
            <person name="Hatakeyama M."/>
            <person name="Paape T."/>
            <person name="Ng C.H."/>
            <person name="Ang C.C."/>
            <person name="Tnah L.H."/>
            <person name="Lee C.T."/>
            <person name="Nishiyama T."/>
            <person name="Sese J."/>
            <person name="O'Brien M.J."/>
            <person name="Copetti D."/>
            <person name="Mohd Noor M.I."/>
            <person name="Ong R.C."/>
            <person name="Putra M."/>
            <person name="Sireger I.Z."/>
            <person name="Indrioko S."/>
            <person name="Kosugi Y."/>
            <person name="Izuno A."/>
            <person name="Isagi Y."/>
            <person name="Lee S.L."/>
            <person name="Shimizu K.K."/>
        </authorList>
    </citation>
    <scope>NUCLEOTIDE SEQUENCE [LARGE SCALE GENOMIC DNA]</scope>
    <source>
        <strain evidence="2">214</strain>
    </source>
</reference>
<keyword evidence="3" id="KW-1185">Reference proteome</keyword>
<name>A0AAV5J502_9ROSI</name>
<feature type="compositionally biased region" description="Pro residues" evidence="1">
    <location>
        <begin position="145"/>
        <end position="155"/>
    </location>
</feature>
<feature type="compositionally biased region" description="Polar residues" evidence="1">
    <location>
        <begin position="1"/>
        <end position="18"/>
    </location>
</feature>
<protein>
    <submittedName>
        <fullName evidence="2">Uncharacterized protein</fullName>
    </submittedName>
</protein>
<dbReference type="PANTHER" id="PTHR35767">
    <property type="entry name" value="HAPLESS PROTEIN"/>
    <property type="match status" value="1"/>
</dbReference>
<evidence type="ECO:0000313" key="3">
    <source>
        <dbReference type="Proteomes" id="UP001054252"/>
    </source>
</evidence>
<proteinExistence type="predicted"/>
<feature type="region of interest" description="Disordered" evidence="1">
    <location>
        <begin position="1"/>
        <end position="31"/>
    </location>
</feature>